<feature type="compositionally biased region" description="Pro residues" evidence="1">
    <location>
        <begin position="320"/>
        <end position="331"/>
    </location>
</feature>
<organism evidence="2 3">
    <name type="scientific">Halochromatium salexigens</name>
    <name type="common">Chromatium salexigens</name>
    <dbReference type="NCBI Taxonomy" id="49447"/>
    <lineage>
        <taxon>Bacteria</taxon>
        <taxon>Pseudomonadati</taxon>
        <taxon>Pseudomonadota</taxon>
        <taxon>Gammaproteobacteria</taxon>
        <taxon>Chromatiales</taxon>
        <taxon>Chromatiaceae</taxon>
        <taxon>Halochromatium</taxon>
    </lineage>
</organism>
<reference evidence="2" key="1">
    <citation type="submission" date="2017-05" db="EMBL/GenBank/DDBJ databases">
        <authorList>
            <person name="Imhoff J.F."/>
            <person name="Rahn T."/>
            <person name="Kuenzel S."/>
            <person name="Neulinger S.C."/>
        </authorList>
    </citation>
    <scope>NUCLEOTIDE SEQUENCE</scope>
    <source>
        <strain evidence="2">DSM 4395</strain>
    </source>
</reference>
<evidence type="ECO:0008006" key="4">
    <source>
        <dbReference type="Google" id="ProtNLM"/>
    </source>
</evidence>
<keyword evidence="3" id="KW-1185">Reference proteome</keyword>
<dbReference type="Proteomes" id="UP001296967">
    <property type="component" value="Unassembled WGS sequence"/>
</dbReference>
<proteinExistence type="predicted"/>
<accession>A0AAJ0XF73</accession>
<dbReference type="Pfam" id="PF11348">
    <property type="entry name" value="DUF3150"/>
    <property type="match status" value="1"/>
</dbReference>
<feature type="region of interest" description="Disordered" evidence="1">
    <location>
        <begin position="289"/>
        <end position="337"/>
    </location>
</feature>
<name>A0AAJ0XF73_HALSE</name>
<sequence>MQHTTLTEITDRITLVVLDIRIWSGRKKLRAEDLHLADGAIPPEELVSLGSKRVCDPEPLKAFYRLKQSAERACLRIGTRFLGGFAVPKELTPGLVLELDRLKAAFDTHTETFLADYDRDLERWIGTLPAFERAIRGAVEPVARVAGRLHFGHQLVAIKPADEPGTLVETVARLGDGVFAEVEQMARELSASFEGKDKLHRRALGTFTRVREKLACLSFIDGRIQPVVDSLDDWLRRLPMAAPIEGALFNEGLGLALLLSDAERMARHGAGQVAGQVAGVSRQPRVVVGEAAEAEANPDADPQGARVDDTPLTDEQPSPLQEPVPETPPKALPSFFF</sequence>
<reference evidence="2" key="2">
    <citation type="journal article" date="2020" name="Microorganisms">
        <title>Osmotic Adaptation and Compatible Solute Biosynthesis of Phototrophic Bacteria as Revealed from Genome Analyses.</title>
        <authorList>
            <person name="Imhoff J.F."/>
            <person name="Rahn T."/>
            <person name="Kunzel S."/>
            <person name="Keller A."/>
            <person name="Neulinger S.C."/>
        </authorList>
    </citation>
    <scope>NUCLEOTIDE SEQUENCE</scope>
    <source>
        <strain evidence="2">DSM 4395</strain>
    </source>
</reference>
<evidence type="ECO:0000313" key="2">
    <source>
        <dbReference type="EMBL" id="MBK5929896.1"/>
    </source>
</evidence>
<evidence type="ECO:0000256" key="1">
    <source>
        <dbReference type="SAM" id="MobiDB-lite"/>
    </source>
</evidence>
<dbReference type="RefSeq" id="WP_201244311.1">
    <property type="nucleotide sequence ID" value="NZ_NHSF01000029.1"/>
</dbReference>
<dbReference type="InterPro" id="IPR021496">
    <property type="entry name" value="DUF3150"/>
</dbReference>
<dbReference type="EMBL" id="NHSF01000029">
    <property type="protein sequence ID" value="MBK5929896.1"/>
    <property type="molecule type" value="Genomic_DNA"/>
</dbReference>
<dbReference type="AlphaFoldDB" id="A0AAJ0XF73"/>
<gene>
    <name evidence="2" type="ORF">CCR82_04970</name>
</gene>
<protein>
    <recommendedName>
        <fullName evidence="4">DUF3150 domain-containing protein</fullName>
    </recommendedName>
</protein>
<evidence type="ECO:0000313" key="3">
    <source>
        <dbReference type="Proteomes" id="UP001296967"/>
    </source>
</evidence>
<comment type="caution">
    <text evidence="2">The sequence shown here is derived from an EMBL/GenBank/DDBJ whole genome shotgun (WGS) entry which is preliminary data.</text>
</comment>